<dbReference type="STRING" id="485916.Dtox_0622"/>
<keyword evidence="2" id="KW-1185">Reference proteome</keyword>
<dbReference type="RefSeq" id="WP_015756261.1">
    <property type="nucleotide sequence ID" value="NC_013216.1"/>
</dbReference>
<protein>
    <recommendedName>
        <fullName evidence="3">DUF2442 domain-containing protein</fullName>
    </recommendedName>
</protein>
<dbReference type="eggNOG" id="ENOG50337P0">
    <property type="taxonomic scope" value="Bacteria"/>
</dbReference>
<name>C8W197_DESAS</name>
<dbReference type="OrthoDB" id="162796at2"/>
<dbReference type="AlphaFoldDB" id="C8W197"/>
<proteinExistence type="predicted"/>
<gene>
    <name evidence="1" type="ordered locus">Dtox_0622</name>
</gene>
<reference evidence="1 2" key="1">
    <citation type="journal article" date="2009" name="Stand. Genomic Sci.">
        <title>Complete genome sequence of Desulfotomaculum acetoxidans type strain (5575).</title>
        <authorList>
            <person name="Spring S."/>
            <person name="Lapidus A."/>
            <person name="Schroder M."/>
            <person name="Gleim D."/>
            <person name="Sims D."/>
            <person name="Meincke L."/>
            <person name="Glavina Del Rio T."/>
            <person name="Tice H."/>
            <person name="Copeland A."/>
            <person name="Cheng J.F."/>
            <person name="Lucas S."/>
            <person name="Chen F."/>
            <person name="Nolan M."/>
            <person name="Bruce D."/>
            <person name="Goodwin L."/>
            <person name="Pitluck S."/>
            <person name="Ivanova N."/>
            <person name="Mavromatis K."/>
            <person name="Mikhailova N."/>
            <person name="Pati A."/>
            <person name="Chen A."/>
            <person name="Palaniappan K."/>
            <person name="Land M."/>
            <person name="Hauser L."/>
            <person name="Chang Y.J."/>
            <person name="Jeffries C.D."/>
            <person name="Chain P."/>
            <person name="Saunders E."/>
            <person name="Brettin T."/>
            <person name="Detter J.C."/>
            <person name="Goker M."/>
            <person name="Bristow J."/>
            <person name="Eisen J.A."/>
            <person name="Markowitz V."/>
            <person name="Hugenholtz P."/>
            <person name="Kyrpides N.C."/>
            <person name="Klenk H.P."/>
            <person name="Han C."/>
        </authorList>
    </citation>
    <scope>NUCLEOTIDE SEQUENCE [LARGE SCALE GENOMIC DNA]</scope>
    <source>
        <strain evidence="2">ATCC 49208 / DSM 771 / VKM B-1644</strain>
    </source>
</reference>
<organism evidence="1 2">
    <name type="scientific">Desulfofarcimen acetoxidans (strain ATCC 49208 / DSM 771 / KCTC 5769 / VKM B-1644 / 5575)</name>
    <name type="common">Desulfotomaculum acetoxidans</name>
    <dbReference type="NCBI Taxonomy" id="485916"/>
    <lineage>
        <taxon>Bacteria</taxon>
        <taxon>Bacillati</taxon>
        <taxon>Bacillota</taxon>
        <taxon>Clostridia</taxon>
        <taxon>Eubacteriales</taxon>
        <taxon>Peptococcaceae</taxon>
        <taxon>Desulfofarcimen</taxon>
    </lineage>
</organism>
<accession>C8W197</accession>
<sequence length="85" mass="9825">MSKMLKVTPGDDYTLLVEFEHGNSILFHMKDLIETMPYSSLKDLSRFKDITLEEKAIRWPDPVPGEAALYPIRLTVDNILFAIRE</sequence>
<dbReference type="KEGG" id="dae:Dtox_0622"/>
<dbReference type="SUPFAM" id="SSF143880">
    <property type="entry name" value="NE0471 N-terminal domain-like"/>
    <property type="match status" value="1"/>
</dbReference>
<evidence type="ECO:0000313" key="2">
    <source>
        <dbReference type="Proteomes" id="UP000002217"/>
    </source>
</evidence>
<dbReference type="EMBL" id="CP001720">
    <property type="protein sequence ID" value="ACV61542.1"/>
    <property type="molecule type" value="Genomic_DNA"/>
</dbReference>
<dbReference type="Proteomes" id="UP000002217">
    <property type="component" value="Chromosome"/>
</dbReference>
<evidence type="ECO:0000313" key="1">
    <source>
        <dbReference type="EMBL" id="ACV61542.1"/>
    </source>
</evidence>
<dbReference type="InterPro" id="IPR036782">
    <property type="entry name" value="NE0471-like_N"/>
</dbReference>
<dbReference type="Gene3D" id="3.30.2020.10">
    <property type="entry name" value="NE0471-like N-terminal domain"/>
    <property type="match status" value="1"/>
</dbReference>
<dbReference type="HOGENOM" id="CLU_2550525_0_0_9"/>
<evidence type="ECO:0008006" key="3">
    <source>
        <dbReference type="Google" id="ProtNLM"/>
    </source>
</evidence>